<proteinExistence type="predicted"/>
<keyword evidence="2" id="KW-1185">Reference proteome</keyword>
<accession>A0A6G1CLT4</accession>
<evidence type="ECO:0000313" key="2">
    <source>
        <dbReference type="Proteomes" id="UP000479710"/>
    </source>
</evidence>
<sequence>MLIFSASVANFLGADCVETGAVRGVGRVAQPVWTEEAKSERATIVEAFCRCSIWPENDLFNIVLQGNCT</sequence>
<evidence type="ECO:0000313" key="1">
    <source>
        <dbReference type="EMBL" id="KAF0901408.1"/>
    </source>
</evidence>
<reference evidence="1 2" key="1">
    <citation type="submission" date="2019-11" db="EMBL/GenBank/DDBJ databases">
        <title>Whole genome sequence of Oryza granulata.</title>
        <authorList>
            <person name="Li W."/>
        </authorList>
    </citation>
    <scope>NUCLEOTIDE SEQUENCE [LARGE SCALE GENOMIC DNA]</scope>
    <source>
        <strain evidence="2">cv. Menghai</strain>
        <tissue evidence="1">Leaf</tissue>
    </source>
</reference>
<organism evidence="1 2">
    <name type="scientific">Oryza meyeriana var. granulata</name>
    <dbReference type="NCBI Taxonomy" id="110450"/>
    <lineage>
        <taxon>Eukaryota</taxon>
        <taxon>Viridiplantae</taxon>
        <taxon>Streptophyta</taxon>
        <taxon>Embryophyta</taxon>
        <taxon>Tracheophyta</taxon>
        <taxon>Spermatophyta</taxon>
        <taxon>Magnoliopsida</taxon>
        <taxon>Liliopsida</taxon>
        <taxon>Poales</taxon>
        <taxon>Poaceae</taxon>
        <taxon>BOP clade</taxon>
        <taxon>Oryzoideae</taxon>
        <taxon>Oryzeae</taxon>
        <taxon>Oryzinae</taxon>
        <taxon>Oryza</taxon>
        <taxon>Oryza meyeriana</taxon>
    </lineage>
</organism>
<dbReference type="Proteomes" id="UP000479710">
    <property type="component" value="Unassembled WGS sequence"/>
</dbReference>
<protein>
    <submittedName>
        <fullName evidence="1">Uncharacterized protein</fullName>
    </submittedName>
</protein>
<dbReference type="EMBL" id="SPHZ02000008">
    <property type="protein sequence ID" value="KAF0901408.1"/>
    <property type="molecule type" value="Genomic_DNA"/>
</dbReference>
<gene>
    <name evidence="1" type="ORF">E2562_000289</name>
</gene>
<dbReference type="AlphaFoldDB" id="A0A6G1CLT4"/>
<name>A0A6G1CLT4_9ORYZ</name>
<comment type="caution">
    <text evidence="1">The sequence shown here is derived from an EMBL/GenBank/DDBJ whole genome shotgun (WGS) entry which is preliminary data.</text>
</comment>